<keyword evidence="1" id="KW-1133">Transmembrane helix</keyword>
<reference evidence="2 3" key="1">
    <citation type="journal article" date="2016" name="Genome Announc.">
        <title>Draft Whole-Genome Sequence of Trichoderma gamsii T6085, a Promising Biocontrol Agent of Fusarium Head Blight on Wheat.</title>
        <authorList>
            <person name="Baroncelli R."/>
            <person name="Zapparata A."/>
            <person name="Piaggeschi G."/>
            <person name="Sarrocco S."/>
            <person name="Vannacci G."/>
        </authorList>
    </citation>
    <scope>NUCLEOTIDE SEQUENCE [LARGE SCALE GENOMIC DNA]</scope>
    <source>
        <strain evidence="2 3">T6085</strain>
    </source>
</reference>
<feature type="transmembrane region" description="Helical" evidence="1">
    <location>
        <begin position="190"/>
        <end position="215"/>
    </location>
</feature>
<evidence type="ECO:0000313" key="3">
    <source>
        <dbReference type="Proteomes" id="UP000054821"/>
    </source>
</evidence>
<evidence type="ECO:0000256" key="1">
    <source>
        <dbReference type="SAM" id="Phobius"/>
    </source>
</evidence>
<dbReference type="RefSeq" id="XP_018655997.1">
    <property type="nucleotide sequence ID" value="XM_018810795.1"/>
</dbReference>
<proteinExistence type="predicted"/>
<feature type="transmembrane region" description="Helical" evidence="1">
    <location>
        <begin position="30"/>
        <end position="49"/>
    </location>
</feature>
<protein>
    <submittedName>
        <fullName evidence="2">Uncharacterized protein</fullName>
    </submittedName>
</protein>
<dbReference type="EMBL" id="JPDN02000076">
    <property type="protein sequence ID" value="PON20249.1"/>
    <property type="molecule type" value="Genomic_DNA"/>
</dbReference>
<name>A0A2P4Z7H7_9HYPO</name>
<evidence type="ECO:0000313" key="2">
    <source>
        <dbReference type="EMBL" id="PON20249.1"/>
    </source>
</evidence>
<comment type="caution">
    <text evidence="2">The sequence shown here is derived from an EMBL/GenBank/DDBJ whole genome shotgun (WGS) entry which is preliminary data.</text>
</comment>
<feature type="transmembrane region" description="Helical" evidence="1">
    <location>
        <begin position="161"/>
        <end position="178"/>
    </location>
</feature>
<dbReference type="Proteomes" id="UP000054821">
    <property type="component" value="Unassembled WGS sequence"/>
</dbReference>
<keyword evidence="3" id="KW-1185">Reference proteome</keyword>
<keyword evidence="1" id="KW-0812">Transmembrane</keyword>
<dbReference type="AlphaFoldDB" id="A0A2P4Z7H7"/>
<keyword evidence="1" id="KW-0472">Membrane</keyword>
<organism evidence="2 3">
    <name type="scientific">Trichoderma gamsii</name>
    <dbReference type="NCBI Taxonomy" id="398673"/>
    <lineage>
        <taxon>Eukaryota</taxon>
        <taxon>Fungi</taxon>
        <taxon>Dikarya</taxon>
        <taxon>Ascomycota</taxon>
        <taxon>Pezizomycotina</taxon>
        <taxon>Sordariomycetes</taxon>
        <taxon>Hypocreomycetidae</taxon>
        <taxon>Hypocreales</taxon>
        <taxon>Hypocreaceae</taxon>
        <taxon>Trichoderma</taxon>
    </lineage>
</organism>
<feature type="transmembrane region" description="Helical" evidence="1">
    <location>
        <begin position="323"/>
        <end position="343"/>
    </location>
</feature>
<gene>
    <name evidence="2" type="ORF">TGAM01_v210891</name>
</gene>
<feature type="transmembrane region" description="Helical" evidence="1">
    <location>
        <begin position="355"/>
        <end position="376"/>
    </location>
</feature>
<accession>A0A2P4Z7H7</accession>
<sequence length="533" mass="59171">MGNLAFLDQASIIPANETIHLSDGLKGVEIYLSIISIIIVALTYIVLIGRAGYLINVSKLPLAPIGKNISAILATTWPDETCDRHVLPHENKRHLNNIRLLYLGVLSSESIEHRVAKGLAQCRAECRANKREIRGGHLWLTSGSVATKAVVQLAIWEWASFWLMCTTVATTVIFNGFTIGIQSNDSMPRLVVIIIFAVGYLIHLCFVWSSVLYFLTQVGAGAAWSLLHRARFAVVDRCHLFNCIRDNKSPLNFTEIDKSSAGSDFIPMTYEAVLPGRTDRPPAIQRSLNETKVLEAAMKSMKNDQEKARNSFQTAAESALERVIANAAAMLSICVVTGFSTYTTKPLQDDSSTQIGSIALLGSALLGLAAMFTSALHLSNMDTAFQQILSMKELKINGNAVEYVTRRIYQGRRVGFTQGSLHARKVTLWHLLRAMNWWNRILSLMFGPAYALLPTADDDTRRSTDASFECKIDVRGQDVVFTTACTSSHRRNQSNGNNADAIVVYCIYRHTRQTAFRRQQSQRIDSAVDLHDC</sequence>
<dbReference type="GeneID" id="29990878"/>